<evidence type="ECO:0000256" key="7">
    <source>
        <dbReference type="ARBA" id="ARBA00022989"/>
    </source>
</evidence>
<evidence type="ECO:0000256" key="3">
    <source>
        <dbReference type="ARBA" id="ARBA00022475"/>
    </source>
</evidence>
<sequence>MILIGALLLWGFNYLGDMPISPLDALFTSTSAVCVTGLAVVDTGRDLVFSSQATLLLLIQLGGLGVMTAATFTLFLLRRPIGIRQRLLFAGGMGLEGPSGAVRLVARIVKMTLVIECLAAIPLFFVFSETMSSMDSLWCSIFHSISAFCNAGFSLFSDSLEGYATGWLVPAVVMFLIILGGVGFIVLWELGEWFRGRKRLSIHTRLVLVVTVSLVFFGAAVLALTEWDGLLRGLSVPMKIWNVLFASVTSRTAGFNTLPTVELSSLGAFLIMILMMIGASPGSTGGGMKTTTFGLLVSSAFFNTRGDSNLVLWHRSVPQKLVLRAMMLAFLYVATVLFGILLLNLVEDMSFRSLAFEVVSAIGTVGLSMGVTAGLSPAGKWILILLMFWGRVGILTFLFSLADSDESSKVSYAETSIPIG</sequence>
<dbReference type="EMBL" id="ABTR02000001">
    <property type="protein sequence ID" value="EFC92061.1"/>
    <property type="molecule type" value="Genomic_DNA"/>
</dbReference>
<feature type="transmembrane region" description="Helical" evidence="10">
    <location>
        <begin position="168"/>
        <end position="190"/>
    </location>
</feature>
<feature type="transmembrane region" description="Helical" evidence="10">
    <location>
        <begin position="53"/>
        <end position="77"/>
    </location>
</feature>
<dbReference type="GO" id="GO:0016787">
    <property type="term" value="F:hydrolase activity"/>
    <property type="evidence" value="ECO:0007669"/>
    <property type="project" value="UniProtKB-KW"/>
</dbReference>
<evidence type="ECO:0000256" key="1">
    <source>
        <dbReference type="ARBA" id="ARBA00004651"/>
    </source>
</evidence>
<evidence type="ECO:0000256" key="5">
    <source>
        <dbReference type="ARBA" id="ARBA00022692"/>
    </source>
</evidence>
<keyword evidence="3" id="KW-1003">Cell membrane</keyword>
<dbReference type="InterPro" id="IPR004772">
    <property type="entry name" value="TrkH"/>
</dbReference>
<dbReference type="Proteomes" id="UP000006427">
    <property type="component" value="Unassembled WGS sequence"/>
</dbReference>
<keyword evidence="2" id="KW-0813">Transport</keyword>
<keyword evidence="9 10" id="KW-0472">Membrane</keyword>
<dbReference type="GO" id="GO:0005886">
    <property type="term" value="C:plasma membrane"/>
    <property type="evidence" value="ECO:0007669"/>
    <property type="project" value="UniProtKB-SubCell"/>
</dbReference>
<evidence type="ECO:0000313" key="11">
    <source>
        <dbReference type="EMBL" id="EFC92061.1"/>
    </source>
</evidence>
<feature type="transmembrane region" description="Helical" evidence="10">
    <location>
        <begin position="104"/>
        <end position="125"/>
    </location>
</feature>
<proteinExistence type="predicted"/>
<keyword evidence="6" id="KW-0630">Potassium</keyword>
<evidence type="ECO:0000256" key="2">
    <source>
        <dbReference type="ARBA" id="ARBA00022448"/>
    </source>
</evidence>
<organism evidence="11 12">
    <name type="scientific">Dethiosulfovibrio peptidovorans DSM 11002</name>
    <dbReference type="NCBI Taxonomy" id="469381"/>
    <lineage>
        <taxon>Bacteria</taxon>
        <taxon>Thermotogati</taxon>
        <taxon>Synergistota</taxon>
        <taxon>Synergistia</taxon>
        <taxon>Synergistales</taxon>
        <taxon>Dethiosulfovibrionaceae</taxon>
        <taxon>Dethiosulfovibrio</taxon>
    </lineage>
</organism>
<evidence type="ECO:0000256" key="8">
    <source>
        <dbReference type="ARBA" id="ARBA00023065"/>
    </source>
</evidence>
<comment type="caution">
    <text evidence="11">The sequence shown here is derived from an EMBL/GenBank/DDBJ whole genome shotgun (WGS) entry which is preliminary data.</text>
</comment>
<dbReference type="GO" id="GO:0015379">
    <property type="term" value="F:potassium:chloride symporter activity"/>
    <property type="evidence" value="ECO:0007669"/>
    <property type="project" value="InterPro"/>
</dbReference>
<feature type="transmembrane region" description="Helical" evidence="10">
    <location>
        <begin position="20"/>
        <end position="41"/>
    </location>
</feature>
<dbReference type="PaxDb" id="469381-Dpep_2037"/>
<dbReference type="PANTHER" id="PTHR32024:SF1">
    <property type="entry name" value="KTR SYSTEM POTASSIUM UPTAKE PROTEIN B"/>
    <property type="match status" value="1"/>
</dbReference>
<dbReference type="EC" id="3.6.3.14" evidence="11"/>
<reference evidence="11 12" key="1">
    <citation type="journal article" date="2010" name="Stand. Genomic Sci.">
        <title>Permanent draft genome sequence of Dethiosulfovibrio peptidovorans type strain (SEBR 4207).</title>
        <authorList>
            <person name="Labutti K."/>
            <person name="Mayilraj S."/>
            <person name="Clum A."/>
            <person name="Lucas S."/>
            <person name="Glavina Del Rio T."/>
            <person name="Nolan M."/>
            <person name="Tice H."/>
            <person name="Cheng J.F."/>
            <person name="Pitluck S."/>
            <person name="Liolios K."/>
            <person name="Ivanova N."/>
            <person name="Mavromatis K."/>
            <person name="Mikhailova N."/>
            <person name="Pati A."/>
            <person name="Goodwin L."/>
            <person name="Chen A."/>
            <person name="Palaniappan K."/>
            <person name="Land M."/>
            <person name="Hauser L."/>
            <person name="Chang Y.J."/>
            <person name="Jeffries C.D."/>
            <person name="Rohde M."/>
            <person name="Spring S."/>
            <person name="Goker M."/>
            <person name="Woyke T."/>
            <person name="Bristow J."/>
            <person name="Eisen J.A."/>
            <person name="Markowitz V."/>
            <person name="Hugenholtz P."/>
            <person name="Kyrpides N.C."/>
            <person name="Klenk H.P."/>
            <person name="Lapidus A."/>
        </authorList>
    </citation>
    <scope>NUCLEOTIDE SEQUENCE [LARGE SCALE GENOMIC DNA]</scope>
    <source>
        <strain evidence="11 12">DSM 11002</strain>
    </source>
</reference>
<feature type="transmembrane region" description="Helical" evidence="10">
    <location>
        <begin position="321"/>
        <end position="342"/>
    </location>
</feature>
<feature type="transmembrane region" description="Helical" evidence="10">
    <location>
        <begin position="137"/>
        <end position="156"/>
    </location>
</feature>
<feature type="transmembrane region" description="Helical" evidence="10">
    <location>
        <begin position="260"/>
        <end position="279"/>
    </location>
</feature>
<dbReference type="eggNOG" id="COG0168">
    <property type="taxonomic scope" value="Bacteria"/>
</dbReference>
<name>D2Z2P8_9BACT</name>
<dbReference type="NCBIfam" id="TIGR00933">
    <property type="entry name" value="2a38"/>
    <property type="match status" value="1"/>
</dbReference>
<gene>
    <name evidence="11" type="ORF">Dpep_2037</name>
</gene>
<keyword evidence="4" id="KW-0633">Potassium transport</keyword>
<evidence type="ECO:0000256" key="6">
    <source>
        <dbReference type="ARBA" id="ARBA00022958"/>
    </source>
</evidence>
<dbReference type="AlphaFoldDB" id="D2Z2P8"/>
<keyword evidence="7 10" id="KW-1133">Transmembrane helix</keyword>
<evidence type="ECO:0000313" key="12">
    <source>
        <dbReference type="Proteomes" id="UP000006427"/>
    </source>
</evidence>
<keyword evidence="5 10" id="KW-0812">Transmembrane</keyword>
<feature type="transmembrane region" description="Helical" evidence="10">
    <location>
        <begin position="354"/>
        <end position="375"/>
    </location>
</feature>
<dbReference type="Pfam" id="PF02386">
    <property type="entry name" value="TrkH"/>
    <property type="match status" value="1"/>
</dbReference>
<evidence type="ECO:0000256" key="4">
    <source>
        <dbReference type="ARBA" id="ARBA00022538"/>
    </source>
</evidence>
<dbReference type="STRING" id="469381.Dpep_2037"/>
<keyword evidence="8" id="KW-0406">Ion transport</keyword>
<feature type="transmembrane region" description="Helical" evidence="10">
    <location>
        <begin position="381"/>
        <end position="402"/>
    </location>
</feature>
<keyword evidence="12" id="KW-1185">Reference proteome</keyword>
<evidence type="ECO:0000256" key="9">
    <source>
        <dbReference type="ARBA" id="ARBA00023136"/>
    </source>
</evidence>
<dbReference type="InterPro" id="IPR003445">
    <property type="entry name" value="Cat_transpt"/>
</dbReference>
<dbReference type="PANTHER" id="PTHR32024">
    <property type="entry name" value="TRK SYSTEM POTASSIUM UPTAKE PROTEIN TRKG-RELATED"/>
    <property type="match status" value="1"/>
</dbReference>
<comment type="subcellular location">
    <subcellularLocation>
        <location evidence="1">Cell membrane</location>
        <topology evidence="1">Multi-pass membrane protein</topology>
    </subcellularLocation>
</comment>
<accession>D2Z2P8</accession>
<feature type="transmembrane region" description="Helical" evidence="10">
    <location>
        <begin position="202"/>
        <end position="224"/>
    </location>
</feature>
<dbReference type="RefSeq" id="WP_005661867.1">
    <property type="nucleotide sequence ID" value="NZ_ABTR02000001.1"/>
</dbReference>
<evidence type="ECO:0000256" key="10">
    <source>
        <dbReference type="SAM" id="Phobius"/>
    </source>
</evidence>
<keyword evidence="11" id="KW-0378">Hydrolase</keyword>
<protein>
    <submittedName>
        <fullName evidence="11">H(+)-transporting two-sector ATPase</fullName>
        <ecNumber evidence="11">3.6.3.14</ecNumber>
    </submittedName>
</protein>